<keyword evidence="2" id="KW-1185">Reference proteome</keyword>
<name>A0A5D0U7G9_9ACTN</name>
<dbReference type="RefSeq" id="WP_148351144.1">
    <property type="nucleotide sequence ID" value="NZ_JBHSBF010000010.1"/>
</dbReference>
<evidence type="ECO:0000313" key="2">
    <source>
        <dbReference type="Proteomes" id="UP000322634"/>
    </source>
</evidence>
<sequence length="77" mass="8763">MTEKGAGRPDDDDDRRGRLREIEQSLDRLRADLVPPREDAGDNIDSAQNLTAREEIAGQIELLEYERERLRTALGLT</sequence>
<proteinExistence type="predicted"/>
<reference evidence="1 2" key="1">
    <citation type="submission" date="2019-08" db="EMBL/GenBank/DDBJ databases">
        <title>Actinomadura sp. nov. CYP1-5 isolated from mountain soil.</title>
        <authorList>
            <person name="Songsumanus A."/>
            <person name="Kuncharoen N."/>
            <person name="Kudo T."/>
            <person name="Yuki M."/>
            <person name="Igarashi Y."/>
            <person name="Tanasupawat S."/>
        </authorList>
    </citation>
    <scope>NUCLEOTIDE SEQUENCE [LARGE SCALE GENOMIC DNA]</scope>
    <source>
        <strain evidence="1 2">GKU157</strain>
    </source>
</reference>
<comment type="caution">
    <text evidence="1">The sequence shown here is derived from an EMBL/GenBank/DDBJ whole genome shotgun (WGS) entry which is preliminary data.</text>
</comment>
<gene>
    <name evidence="1" type="ORF">FXF65_17990</name>
</gene>
<evidence type="ECO:0000313" key="1">
    <source>
        <dbReference type="EMBL" id="TYC13592.1"/>
    </source>
</evidence>
<organism evidence="1 2">
    <name type="scientific">Actinomadura syzygii</name>
    <dbReference type="NCBI Taxonomy" id="1427538"/>
    <lineage>
        <taxon>Bacteria</taxon>
        <taxon>Bacillati</taxon>
        <taxon>Actinomycetota</taxon>
        <taxon>Actinomycetes</taxon>
        <taxon>Streptosporangiales</taxon>
        <taxon>Thermomonosporaceae</taxon>
        <taxon>Actinomadura</taxon>
    </lineage>
</organism>
<dbReference type="Proteomes" id="UP000322634">
    <property type="component" value="Unassembled WGS sequence"/>
</dbReference>
<accession>A0A5D0U7G9</accession>
<dbReference type="OrthoDB" id="3483199at2"/>
<dbReference type="EMBL" id="VSFF01000007">
    <property type="protein sequence ID" value="TYC13592.1"/>
    <property type="molecule type" value="Genomic_DNA"/>
</dbReference>
<dbReference type="AlphaFoldDB" id="A0A5D0U7G9"/>
<protein>
    <submittedName>
        <fullName evidence="1">Uncharacterized protein</fullName>
    </submittedName>
</protein>